<keyword evidence="1" id="KW-1133">Transmembrane helix</keyword>
<keyword evidence="1" id="KW-0812">Transmembrane</keyword>
<dbReference type="Proteomes" id="UP001291309">
    <property type="component" value="Unassembled WGS sequence"/>
</dbReference>
<dbReference type="Gene3D" id="3.40.50.1820">
    <property type="entry name" value="alpha/beta hydrolase"/>
    <property type="match status" value="2"/>
</dbReference>
<evidence type="ECO:0000313" key="3">
    <source>
        <dbReference type="Proteomes" id="UP001291309"/>
    </source>
</evidence>
<gene>
    <name evidence="2" type="ORF">SYV04_11520</name>
</gene>
<keyword evidence="1" id="KW-0472">Membrane</keyword>
<feature type="transmembrane region" description="Helical" evidence="1">
    <location>
        <begin position="56"/>
        <end position="75"/>
    </location>
</feature>
<keyword evidence="3" id="KW-1185">Reference proteome</keyword>
<dbReference type="SUPFAM" id="SSF53474">
    <property type="entry name" value="alpha/beta-Hydrolases"/>
    <property type="match status" value="1"/>
</dbReference>
<dbReference type="RefSeq" id="WP_321545743.1">
    <property type="nucleotide sequence ID" value="NZ_JAXIVS010000003.1"/>
</dbReference>
<keyword evidence="2" id="KW-0378">Hydrolase</keyword>
<evidence type="ECO:0000313" key="2">
    <source>
        <dbReference type="EMBL" id="MDY7227026.1"/>
    </source>
</evidence>
<evidence type="ECO:0000256" key="1">
    <source>
        <dbReference type="SAM" id="Phobius"/>
    </source>
</evidence>
<protein>
    <submittedName>
        <fullName evidence="2">Alpha/beta hydrolase</fullName>
    </submittedName>
</protein>
<name>A0ABU5H142_9BACT</name>
<dbReference type="InterPro" id="IPR029058">
    <property type="entry name" value="AB_hydrolase_fold"/>
</dbReference>
<dbReference type="GO" id="GO:0016787">
    <property type="term" value="F:hydrolase activity"/>
    <property type="evidence" value="ECO:0007669"/>
    <property type="project" value="UniProtKB-KW"/>
</dbReference>
<proteinExistence type="predicted"/>
<sequence length="351" mass="37663">MKLVAFLLGVVAVPLSALLLVAAVAIGASASAWGYALGLAVASAGLITMPWRRRRGLTRAGLGLMLLVACARLLLVKGQYLDTLRLPEGGRRLANRLLEERDGTLFVARLLLLSGQLPRSDTRDFLPALNSAFARMAAEEGPIATPAIATWLGLQSSSDFDAVVIPPQDRERPEVAVVALHGYAGNFAVYCWQLSRSARAISALTVCPSVGPAGDWWSPQGEETLKHTLAWLEGRGIRRVYLAGLSNGGLGASLLASRVSRPGVELRGLVLISGASKRAPTPRVPTLIVQGKHDSMMPTPPIRAFAQRTGPLATYFEVNSGHFAFLDRHEACERAITQWLLQREAPAAARR</sequence>
<reference evidence="2 3" key="1">
    <citation type="submission" date="2023-12" db="EMBL/GenBank/DDBJ databases">
        <title>the genome sequence of Hyalangium sp. s54d21.</title>
        <authorList>
            <person name="Zhang X."/>
        </authorList>
    </citation>
    <scope>NUCLEOTIDE SEQUENCE [LARGE SCALE GENOMIC DNA]</scope>
    <source>
        <strain evidence="3">s54d21</strain>
    </source>
</reference>
<feature type="transmembrane region" description="Helical" evidence="1">
    <location>
        <begin position="32"/>
        <end position="49"/>
    </location>
</feature>
<accession>A0ABU5H142</accession>
<comment type="caution">
    <text evidence="2">The sequence shown here is derived from an EMBL/GenBank/DDBJ whole genome shotgun (WGS) entry which is preliminary data.</text>
</comment>
<organism evidence="2 3">
    <name type="scientific">Hyalangium rubrum</name>
    <dbReference type="NCBI Taxonomy" id="3103134"/>
    <lineage>
        <taxon>Bacteria</taxon>
        <taxon>Pseudomonadati</taxon>
        <taxon>Myxococcota</taxon>
        <taxon>Myxococcia</taxon>
        <taxon>Myxococcales</taxon>
        <taxon>Cystobacterineae</taxon>
        <taxon>Archangiaceae</taxon>
        <taxon>Hyalangium</taxon>
    </lineage>
</organism>
<dbReference type="EMBL" id="JAXIVS010000003">
    <property type="protein sequence ID" value="MDY7227026.1"/>
    <property type="molecule type" value="Genomic_DNA"/>
</dbReference>